<comment type="similarity">
    <text evidence="2">Belongs to the SUA5 family.</text>
</comment>
<dbReference type="Pfam" id="PF01300">
    <property type="entry name" value="Sua5_yciO_yrdC"/>
    <property type="match status" value="1"/>
</dbReference>
<reference evidence="15" key="1">
    <citation type="journal article" date="2019" name="Int. J. Syst. Evol. Microbiol.">
        <title>The Global Catalogue of Microorganisms (GCM) 10K type strain sequencing project: providing services to taxonomists for standard genome sequencing and annotation.</title>
        <authorList>
            <consortium name="The Broad Institute Genomics Platform"/>
            <consortium name="The Broad Institute Genome Sequencing Center for Infectious Disease"/>
            <person name="Wu L."/>
            <person name="Ma J."/>
        </authorList>
    </citation>
    <scope>NUCLEOTIDE SEQUENCE [LARGE SCALE GENOMIC DNA]</scope>
    <source>
        <strain evidence="15">JCM 3146</strain>
    </source>
</reference>
<evidence type="ECO:0000256" key="2">
    <source>
        <dbReference type="ARBA" id="ARBA00007663"/>
    </source>
</evidence>
<comment type="caution">
    <text evidence="14">The sequence shown here is derived from an EMBL/GenBank/DDBJ whole genome shotgun (WGS) entry which is preliminary data.</text>
</comment>
<comment type="subcellular location">
    <subcellularLocation>
        <location evidence="1">Cytoplasm</location>
    </subcellularLocation>
</comment>
<dbReference type="SUPFAM" id="SSF55821">
    <property type="entry name" value="YrdC/RibB"/>
    <property type="match status" value="1"/>
</dbReference>
<accession>A0ABP3FGN4</accession>
<dbReference type="PROSITE" id="PS51163">
    <property type="entry name" value="YRDC"/>
    <property type="match status" value="1"/>
</dbReference>
<evidence type="ECO:0000256" key="9">
    <source>
        <dbReference type="ARBA" id="ARBA00022840"/>
    </source>
</evidence>
<keyword evidence="5" id="KW-0808">Transferase</keyword>
<evidence type="ECO:0000256" key="11">
    <source>
        <dbReference type="ARBA" id="ARBA00048366"/>
    </source>
</evidence>
<evidence type="ECO:0000259" key="13">
    <source>
        <dbReference type="PROSITE" id="PS51163"/>
    </source>
</evidence>
<protein>
    <recommendedName>
        <fullName evidence="10">L-threonylcarbamoyladenylate synthase</fullName>
        <ecNumber evidence="3">2.7.7.87</ecNumber>
    </recommendedName>
    <alternativeName>
        <fullName evidence="10">L-threonylcarbamoyladenylate synthase</fullName>
    </alternativeName>
</protein>
<dbReference type="InterPro" id="IPR006070">
    <property type="entry name" value="Sua5-like_dom"/>
</dbReference>
<keyword evidence="9" id="KW-0067">ATP-binding</keyword>
<evidence type="ECO:0000313" key="14">
    <source>
        <dbReference type="EMBL" id="GAA0315970.1"/>
    </source>
</evidence>
<sequence>MAGVSRRYDCSDPLERTKGIADAVSAVRRGELVVLPTDTVYGIGADAFTPSAVTALLDAKGRGRDMPSPVLVGSVRAAQALVDDLGTYGQDLIDEFWPGALTIVCRANTTLAWDLGDTKGTVAIRMPLHQLALELLKETGPMAVSSANRSGAAPSRTAEEAEAQLGDSVSVYLDGGPSGDEMPSSIVDLTGAVPRLLRAGAIPEERLREVCGVLLSDEDDPAPAAPPADDQKDATKAADSSQGGRSPLTEADTKTFASSEGTDSDKDTPPADR</sequence>
<dbReference type="EC" id="2.7.7.87" evidence="3"/>
<evidence type="ECO:0000256" key="12">
    <source>
        <dbReference type="SAM" id="MobiDB-lite"/>
    </source>
</evidence>
<feature type="compositionally biased region" description="Basic and acidic residues" evidence="12">
    <location>
        <begin position="263"/>
        <end position="273"/>
    </location>
</feature>
<evidence type="ECO:0000256" key="7">
    <source>
        <dbReference type="ARBA" id="ARBA00022695"/>
    </source>
</evidence>
<evidence type="ECO:0000313" key="15">
    <source>
        <dbReference type="Proteomes" id="UP001501822"/>
    </source>
</evidence>
<keyword evidence="8" id="KW-0547">Nucleotide-binding</keyword>
<feature type="region of interest" description="Disordered" evidence="12">
    <location>
        <begin position="217"/>
        <end position="273"/>
    </location>
</feature>
<comment type="catalytic activity">
    <reaction evidence="11">
        <text>L-threonine + hydrogencarbonate + ATP = L-threonylcarbamoyladenylate + diphosphate + H2O</text>
        <dbReference type="Rhea" id="RHEA:36407"/>
        <dbReference type="ChEBI" id="CHEBI:15377"/>
        <dbReference type="ChEBI" id="CHEBI:17544"/>
        <dbReference type="ChEBI" id="CHEBI:30616"/>
        <dbReference type="ChEBI" id="CHEBI:33019"/>
        <dbReference type="ChEBI" id="CHEBI:57926"/>
        <dbReference type="ChEBI" id="CHEBI:73682"/>
        <dbReference type="EC" id="2.7.7.87"/>
    </reaction>
</comment>
<evidence type="ECO:0000256" key="10">
    <source>
        <dbReference type="ARBA" id="ARBA00029774"/>
    </source>
</evidence>
<dbReference type="InterPro" id="IPR050156">
    <property type="entry name" value="TC-AMP_synthase_SUA5"/>
</dbReference>
<dbReference type="InterPro" id="IPR017945">
    <property type="entry name" value="DHBP_synth_RibB-like_a/b_dom"/>
</dbReference>
<evidence type="ECO:0000256" key="1">
    <source>
        <dbReference type="ARBA" id="ARBA00004496"/>
    </source>
</evidence>
<keyword evidence="6" id="KW-0819">tRNA processing</keyword>
<keyword evidence="15" id="KW-1185">Reference proteome</keyword>
<evidence type="ECO:0000256" key="3">
    <source>
        <dbReference type="ARBA" id="ARBA00012584"/>
    </source>
</evidence>
<organism evidence="14 15">
    <name type="scientific">Actinoallomurus spadix</name>
    <dbReference type="NCBI Taxonomy" id="79912"/>
    <lineage>
        <taxon>Bacteria</taxon>
        <taxon>Bacillati</taxon>
        <taxon>Actinomycetota</taxon>
        <taxon>Actinomycetes</taxon>
        <taxon>Streptosporangiales</taxon>
        <taxon>Thermomonosporaceae</taxon>
        <taxon>Actinoallomurus</taxon>
    </lineage>
</organism>
<proteinExistence type="inferred from homology"/>
<dbReference type="Proteomes" id="UP001501822">
    <property type="component" value="Unassembled WGS sequence"/>
</dbReference>
<gene>
    <name evidence="14" type="ORF">GCM10010151_02480</name>
</gene>
<dbReference type="NCBIfam" id="TIGR00057">
    <property type="entry name" value="L-threonylcarbamoyladenylate synthase"/>
    <property type="match status" value="1"/>
</dbReference>
<evidence type="ECO:0000256" key="6">
    <source>
        <dbReference type="ARBA" id="ARBA00022694"/>
    </source>
</evidence>
<dbReference type="PANTHER" id="PTHR17490">
    <property type="entry name" value="SUA5"/>
    <property type="match status" value="1"/>
</dbReference>
<evidence type="ECO:0000256" key="4">
    <source>
        <dbReference type="ARBA" id="ARBA00022490"/>
    </source>
</evidence>
<evidence type="ECO:0000256" key="8">
    <source>
        <dbReference type="ARBA" id="ARBA00022741"/>
    </source>
</evidence>
<evidence type="ECO:0000256" key="5">
    <source>
        <dbReference type="ARBA" id="ARBA00022679"/>
    </source>
</evidence>
<keyword evidence="7" id="KW-0548">Nucleotidyltransferase</keyword>
<dbReference type="Gene3D" id="3.90.870.10">
    <property type="entry name" value="DHBP synthase"/>
    <property type="match status" value="1"/>
</dbReference>
<feature type="domain" description="YrdC-like" evidence="13">
    <location>
        <begin position="17"/>
        <end position="202"/>
    </location>
</feature>
<dbReference type="EMBL" id="BAAABM010000003">
    <property type="protein sequence ID" value="GAA0315970.1"/>
    <property type="molecule type" value="Genomic_DNA"/>
</dbReference>
<name>A0ABP3FGN4_9ACTN</name>
<keyword evidence="4" id="KW-0963">Cytoplasm</keyword>
<dbReference type="PANTHER" id="PTHR17490:SF16">
    <property type="entry name" value="THREONYLCARBAMOYL-AMP SYNTHASE"/>
    <property type="match status" value="1"/>
</dbReference>